<sequence length="120" mass="13914">MCLYSLGKVRILIATDLASRGLDVHDITHVYNYDFPRNIEEYVHRVGRTGRAGRTGVSITLITRSDWKIASELINILERANQSIPEDLRAMAERYKANKLKKEMEKKMARLPGKPKKFYY</sequence>
<keyword evidence="2" id="KW-0378">Hydrolase</keyword>
<keyword evidence="2" id="KW-0547">Nucleotide-binding</keyword>
<evidence type="ECO:0000259" key="1">
    <source>
        <dbReference type="PROSITE" id="PS51194"/>
    </source>
</evidence>
<dbReference type="PROSITE" id="PS51194">
    <property type="entry name" value="HELICASE_CTER"/>
    <property type="match status" value="1"/>
</dbReference>
<dbReference type="AlphaFoldDB" id="A0A5N4BZI1"/>
<dbReference type="Proteomes" id="UP000299084">
    <property type="component" value="Unassembled WGS sequence"/>
</dbReference>
<accession>A0A5N4BZI1</accession>
<dbReference type="SUPFAM" id="SSF52540">
    <property type="entry name" value="P-loop containing nucleoside triphosphate hydrolases"/>
    <property type="match status" value="1"/>
</dbReference>
<dbReference type="EMBL" id="JWIN03000071">
    <property type="protein sequence ID" value="KAB1252009.1"/>
    <property type="molecule type" value="Genomic_DNA"/>
</dbReference>
<keyword evidence="2" id="KW-0067">ATP-binding</keyword>
<protein>
    <submittedName>
        <fullName evidence="2">Putative ATP-dependent RNA helicase DDX43</fullName>
    </submittedName>
</protein>
<dbReference type="PANTHER" id="PTHR47958">
    <property type="entry name" value="ATP-DEPENDENT RNA HELICASE DBP3"/>
    <property type="match status" value="1"/>
</dbReference>
<evidence type="ECO:0000313" key="2">
    <source>
        <dbReference type="EMBL" id="KAB1252009.1"/>
    </source>
</evidence>
<feature type="domain" description="Helicase C-terminal" evidence="1">
    <location>
        <begin position="1"/>
        <end position="92"/>
    </location>
</feature>
<dbReference type="InterPro" id="IPR027417">
    <property type="entry name" value="P-loop_NTPase"/>
</dbReference>
<organism evidence="2 3">
    <name type="scientific">Camelus dromedarius</name>
    <name type="common">Dromedary</name>
    <name type="synonym">Arabian camel</name>
    <dbReference type="NCBI Taxonomy" id="9838"/>
    <lineage>
        <taxon>Eukaryota</taxon>
        <taxon>Metazoa</taxon>
        <taxon>Chordata</taxon>
        <taxon>Craniata</taxon>
        <taxon>Vertebrata</taxon>
        <taxon>Euteleostomi</taxon>
        <taxon>Mammalia</taxon>
        <taxon>Eutheria</taxon>
        <taxon>Laurasiatheria</taxon>
        <taxon>Artiodactyla</taxon>
        <taxon>Tylopoda</taxon>
        <taxon>Camelidae</taxon>
        <taxon>Camelus</taxon>
    </lineage>
</organism>
<name>A0A5N4BZI1_CAMDR</name>
<dbReference type="Pfam" id="PF00271">
    <property type="entry name" value="Helicase_C"/>
    <property type="match status" value="1"/>
</dbReference>
<dbReference type="CDD" id="cd18787">
    <property type="entry name" value="SF2_C_DEAD"/>
    <property type="match status" value="1"/>
</dbReference>
<evidence type="ECO:0000313" key="3">
    <source>
        <dbReference type="Proteomes" id="UP000299084"/>
    </source>
</evidence>
<proteinExistence type="predicted"/>
<keyword evidence="3" id="KW-1185">Reference proteome</keyword>
<dbReference type="Gene3D" id="3.40.50.300">
    <property type="entry name" value="P-loop containing nucleotide triphosphate hydrolases"/>
    <property type="match status" value="1"/>
</dbReference>
<keyword evidence="2" id="KW-0347">Helicase</keyword>
<reference evidence="2 3" key="1">
    <citation type="journal article" date="2019" name="Mol. Ecol. Resour.">
        <title>Improving Illumina assemblies with Hi-C and long reads: an example with the North African dromedary.</title>
        <authorList>
            <person name="Elbers J.P."/>
            <person name="Rogers M.F."/>
            <person name="Perelman P.L."/>
            <person name="Proskuryakova A.A."/>
            <person name="Serdyukova N.A."/>
            <person name="Johnson W.E."/>
            <person name="Horin P."/>
            <person name="Corander J."/>
            <person name="Murphy D."/>
            <person name="Burger P.A."/>
        </authorList>
    </citation>
    <scope>NUCLEOTIDE SEQUENCE [LARGE SCALE GENOMIC DNA]</scope>
    <source>
        <strain evidence="2">Drom800</strain>
        <tissue evidence="2">Blood</tissue>
    </source>
</reference>
<dbReference type="InterPro" id="IPR001650">
    <property type="entry name" value="Helicase_C-like"/>
</dbReference>
<comment type="caution">
    <text evidence="2">The sequence shown here is derived from an EMBL/GenBank/DDBJ whole genome shotgun (WGS) entry which is preliminary data.</text>
</comment>
<dbReference type="SMART" id="SM00490">
    <property type="entry name" value="HELICc"/>
    <property type="match status" value="1"/>
</dbReference>
<dbReference type="GO" id="GO:0004386">
    <property type="term" value="F:helicase activity"/>
    <property type="evidence" value="ECO:0007669"/>
    <property type="project" value="UniProtKB-KW"/>
</dbReference>
<gene>
    <name evidence="2" type="ORF">Cadr_000030704</name>
</gene>